<dbReference type="Proteomes" id="UP000826234">
    <property type="component" value="Unassembled WGS sequence"/>
</dbReference>
<evidence type="ECO:0000313" key="1">
    <source>
        <dbReference type="EMBL" id="KAH0628517.1"/>
    </source>
</evidence>
<reference evidence="1 2" key="1">
    <citation type="journal article" date="2022" name="Gigascience">
        <title>A chromosome-level genome assembly and annotation of the desert horned lizard, Phrynosoma platyrhinos, provides insight into chromosomal rearrangements among reptiles.</title>
        <authorList>
            <person name="Koochekian N."/>
            <person name="Ascanio A."/>
            <person name="Farleigh K."/>
            <person name="Card D.C."/>
            <person name="Schield D.R."/>
            <person name="Castoe T.A."/>
            <person name="Jezkova T."/>
        </authorList>
    </citation>
    <scope>NUCLEOTIDE SEQUENCE [LARGE SCALE GENOMIC DNA]</scope>
    <source>
        <strain evidence="1">NK-2021</strain>
    </source>
</reference>
<gene>
    <name evidence="1" type="ORF">JD844_009818</name>
</gene>
<keyword evidence="2" id="KW-1185">Reference proteome</keyword>
<dbReference type="PANTHER" id="PTHR46406:SF1">
    <property type="entry name" value="NITRIC OXIDE-ASSOCIATED PROTEIN 1"/>
    <property type="match status" value="1"/>
</dbReference>
<protein>
    <recommendedName>
        <fullName evidence="3">M-phase phosphoprotein 6</fullName>
    </recommendedName>
</protein>
<proteinExistence type="predicted"/>
<dbReference type="InterPro" id="IPR052807">
    <property type="entry name" value="Mito_transl_resp_regulator"/>
</dbReference>
<name>A0ABQ7TGD4_PHRPL</name>
<sequence>MSSSTPKPVLALIRIFKREARLKADAEKTEEELSEDEQKQLHTLKKQGYLIGRIGRTFNTQEKMRKNDEIEFDAEALSFSMEEETSLPAKPAPTKVELTHNEVKDARWFYDTPGIVKDQCVSNLFHF</sequence>
<comment type="caution">
    <text evidence="1">The sequence shown here is derived from an EMBL/GenBank/DDBJ whole genome shotgun (WGS) entry which is preliminary data.</text>
</comment>
<dbReference type="EMBL" id="JAIPUX010000439">
    <property type="protein sequence ID" value="KAH0628517.1"/>
    <property type="molecule type" value="Genomic_DNA"/>
</dbReference>
<organism evidence="1 2">
    <name type="scientific">Phrynosoma platyrhinos</name>
    <name type="common">Desert horned lizard</name>
    <dbReference type="NCBI Taxonomy" id="52577"/>
    <lineage>
        <taxon>Eukaryota</taxon>
        <taxon>Metazoa</taxon>
        <taxon>Chordata</taxon>
        <taxon>Craniata</taxon>
        <taxon>Vertebrata</taxon>
        <taxon>Euteleostomi</taxon>
        <taxon>Lepidosauria</taxon>
        <taxon>Squamata</taxon>
        <taxon>Bifurcata</taxon>
        <taxon>Unidentata</taxon>
        <taxon>Episquamata</taxon>
        <taxon>Toxicofera</taxon>
        <taxon>Iguania</taxon>
        <taxon>Phrynosomatidae</taxon>
        <taxon>Phrynosomatinae</taxon>
        <taxon>Phrynosoma</taxon>
    </lineage>
</organism>
<accession>A0ABQ7TGD4</accession>
<evidence type="ECO:0000313" key="2">
    <source>
        <dbReference type="Proteomes" id="UP000826234"/>
    </source>
</evidence>
<evidence type="ECO:0008006" key="3">
    <source>
        <dbReference type="Google" id="ProtNLM"/>
    </source>
</evidence>
<dbReference type="PANTHER" id="PTHR46406">
    <property type="entry name" value="NITRIC OXIDE-ASSOCIATED PROTEIN 1"/>
    <property type="match status" value="1"/>
</dbReference>